<gene>
    <name evidence="10" type="primary">atpG</name>
    <name evidence="11" type="ORF">A2664_02435</name>
</gene>
<evidence type="ECO:0000256" key="1">
    <source>
        <dbReference type="ARBA" id="ARBA00003456"/>
    </source>
</evidence>
<dbReference type="Gene3D" id="3.40.1380.10">
    <property type="match status" value="1"/>
</dbReference>
<dbReference type="GO" id="GO:0045259">
    <property type="term" value="C:proton-transporting ATP synthase complex"/>
    <property type="evidence" value="ECO:0007669"/>
    <property type="project" value="UniProtKB-KW"/>
</dbReference>
<evidence type="ECO:0000256" key="8">
    <source>
        <dbReference type="ARBA" id="ARBA00023196"/>
    </source>
</evidence>
<keyword evidence="4 10" id="KW-0813">Transport</keyword>
<comment type="similarity">
    <text evidence="3 10">Belongs to the ATPase gamma chain family.</text>
</comment>
<dbReference type="Proteomes" id="UP000178873">
    <property type="component" value="Unassembled WGS sequence"/>
</dbReference>
<evidence type="ECO:0000256" key="2">
    <source>
        <dbReference type="ARBA" id="ARBA00004170"/>
    </source>
</evidence>
<reference evidence="11 12" key="1">
    <citation type="journal article" date="2016" name="Nat. Commun.">
        <title>Thousands of microbial genomes shed light on interconnected biogeochemical processes in an aquifer system.</title>
        <authorList>
            <person name="Anantharaman K."/>
            <person name="Brown C.T."/>
            <person name="Hug L.A."/>
            <person name="Sharon I."/>
            <person name="Castelle C.J."/>
            <person name="Probst A.J."/>
            <person name="Thomas B.C."/>
            <person name="Singh A."/>
            <person name="Wilkins M.J."/>
            <person name="Karaoz U."/>
            <person name="Brodie E.L."/>
            <person name="Williams K.H."/>
            <person name="Hubbard S.S."/>
            <person name="Banfield J.F."/>
        </authorList>
    </citation>
    <scope>NUCLEOTIDE SEQUENCE [LARGE SCALE GENOMIC DNA]</scope>
</reference>
<protein>
    <recommendedName>
        <fullName evidence="10">ATP synthase gamma chain</fullName>
    </recommendedName>
    <alternativeName>
        <fullName evidence="10">ATP synthase F1 sector gamma subunit</fullName>
    </alternativeName>
    <alternativeName>
        <fullName evidence="10">F-ATPase gamma subunit</fullName>
    </alternativeName>
</protein>
<dbReference type="InterPro" id="IPR035968">
    <property type="entry name" value="ATP_synth_F1_ATPase_gsu"/>
</dbReference>
<evidence type="ECO:0000256" key="9">
    <source>
        <dbReference type="ARBA" id="ARBA00023310"/>
    </source>
</evidence>
<comment type="function">
    <text evidence="1 10">Produces ATP from ADP in the presence of a proton gradient across the membrane. The gamma chain is believed to be important in regulating ATPase activity and the flow of protons through the CF(0) complex.</text>
</comment>
<sequence length="309" mass="33812">MAGSRALKNRIRSTKNIRQMTRAMEAVSAVKMRRSQMFALAARPYALTALAILREAQKATGGMEQPSALTLKRPLSTICLVVVTSDKGLAGAFNVSVIKKAEKILASTKSQVSLVAIGKKGRDYFTRRGKKPVAEFLGTGDLGAIDETKKISDFLVKLFTEKKCDEVVLVYTNFLSALKQEVVVRKLLPFSSESLQEIIDSITPLRGKYTNMPSSFEKIQAPSSTLLLEPSPTVLLDRLLPHLLAVEIFHAILEANASEHSSRMMAMKNASESAAELVDTLNILFNKTRQAAITKELTEITAGREALAT</sequence>
<evidence type="ECO:0000313" key="11">
    <source>
        <dbReference type="EMBL" id="OHA18296.1"/>
    </source>
</evidence>
<evidence type="ECO:0000256" key="3">
    <source>
        <dbReference type="ARBA" id="ARBA00007681"/>
    </source>
</evidence>
<name>A0A1G2M317_9BACT</name>
<dbReference type="STRING" id="1802301.A2664_02435"/>
<dbReference type="NCBIfam" id="TIGR01146">
    <property type="entry name" value="ATPsyn_F1gamma"/>
    <property type="match status" value="1"/>
</dbReference>
<dbReference type="Gene3D" id="1.10.287.80">
    <property type="entry name" value="ATP synthase, gamma subunit, helix hairpin domain"/>
    <property type="match status" value="2"/>
</dbReference>
<evidence type="ECO:0000256" key="10">
    <source>
        <dbReference type="HAMAP-Rule" id="MF_00815"/>
    </source>
</evidence>
<dbReference type="AlphaFoldDB" id="A0A1G2M317"/>
<evidence type="ECO:0000256" key="6">
    <source>
        <dbReference type="ARBA" id="ARBA00023065"/>
    </source>
</evidence>
<keyword evidence="10" id="KW-1003">Cell membrane</keyword>
<proteinExistence type="inferred from homology"/>
<comment type="subcellular location">
    <subcellularLocation>
        <location evidence="10">Cell membrane</location>
        <topology evidence="10">Peripheral membrane protein</topology>
    </subcellularLocation>
    <subcellularLocation>
        <location evidence="2">Membrane</location>
        <topology evidence="2">Peripheral membrane protein</topology>
    </subcellularLocation>
</comment>
<comment type="caution">
    <text evidence="11">The sequence shown here is derived from an EMBL/GenBank/DDBJ whole genome shotgun (WGS) entry which is preliminary data.</text>
</comment>
<dbReference type="PANTHER" id="PTHR11693">
    <property type="entry name" value="ATP SYNTHASE GAMMA CHAIN"/>
    <property type="match status" value="1"/>
</dbReference>
<dbReference type="PANTHER" id="PTHR11693:SF22">
    <property type="entry name" value="ATP SYNTHASE SUBUNIT GAMMA, MITOCHONDRIAL"/>
    <property type="match status" value="1"/>
</dbReference>
<dbReference type="GO" id="GO:0046933">
    <property type="term" value="F:proton-transporting ATP synthase activity, rotational mechanism"/>
    <property type="evidence" value="ECO:0007669"/>
    <property type="project" value="UniProtKB-UniRule"/>
</dbReference>
<comment type="subunit">
    <text evidence="10">F-type ATPases have 2 components, CF(1) - the catalytic core - and CF(0) - the membrane proton channel. CF(1) has five subunits: alpha(3), beta(3), gamma(1), delta(1), epsilon(1). CF(0) has three main subunits: a, b and c.</text>
</comment>
<dbReference type="CDD" id="cd12151">
    <property type="entry name" value="F1-ATPase_gamma"/>
    <property type="match status" value="1"/>
</dbReference>
<evidence type="ECO:0000256" key="5">
    <source>
        <dbReference type="ARBA" id="ARBA00022781"/>
    </source>
</evidence>
<dbReference type="InterPro" id="IPR000131">
    <property type="entry name" value="ATP_synth_F1_gsu"/>
</dbReference>
<organism evidence="11 12">
    <name type="scientific">Candidatus Taylorbacteria bacterium RIFCSPHIGHO2_01_FULL_46_22b</name>
    <dbReference type="NCBI Taxonomy" id="1802301"/>
    <lineage>
        <taxon>Bacteria</taxon>
        <taxon>Candidatus Tayloriibacteriota</taxon>
    </lineage>
</organism>
<keyword evidence="7 10" id="KW-0472">Membrane</keyword>
<keyword evidence="8 10" id="KW-0139">CF(1)</keyword>
<evidence type="ECO:0000313" key="12">
    <source>
        <dbReference type="Proteomes" id="UP000178873"/>
    </source>
</evidence>
<dbReference type="HAMAP" id="MF_00815">
    <property type="entry name" value="ATP_synth_gamma_bact"/>
    <property type="match status" value="1"/>
</dbReference>
<keyword evidence="6 10" id="KW-0406">Ion transport</keyword>
<dbReference type="GO" id="GO:0005886">
    <property type="term" value="C:plasma membrane"/>
    <property type="evidence" value="ECO:0007669"/>
    <property type="project" value="UniProtKB-SubCell"/>
</dbReference>
<dbReference type="PRINTS" id="PR00126">
    <property type="entry name" value="ATPASEGAMMA"/>
</dbReference>
<accession>A0A1G2M317</accession>
<evidence type="ECO:0000256" key="4">
    <source>
        <dbReference type="ARBA" id="ARBA00022448"/>
    </source>
</evidence>
<dbReference type="GO" id="GO:0005524">
    <property type="term" value="F:ATP binding"/>
    <property type="evidence" value="ECO:0007669"/>
    <property type="project" value="UniProtKB-UniRule"/>
</dbReference>
<dbReference type="EMBL" id="MHRF01000007">
    <property type="protein sequence ID" value="OHA18296.1"/>
    <property type="molecule type" value="Genomic_DNA"/>
</dbReference>
<evidence type="ECO:0000256" key="7">
    <source>
        <dbReference type="ARBA" id="ARBA00023136"/>
    </source>
</evidence>
<dbReference type="Pfam" id="PF00231">
    <property type="entry name" value="ATP-synt"/>
    <property type="match status" value="1"/>
</dbReference>
<keyword evidence="9 10" id="KW-0066">ATP synthesis</keyword>
<dbReference type="SUPFAM" id="SSF52943">
    <property type="entry name" value="ATP synthase (F1-ATPase), gamma subunit"/>
    <property type="match status" value="1"/>
</dbReference>
<keyword evidence="5 10" id="KW-0375">Hydrogen ion transport</keyword>
<dbReference type="GO" id="GO:0042777">
    <property type="term" value="P:proton motive force-driven plasma membrane ATP synthesis"/>
    <property type="evidence" value="ECO:0007669"/>
    <property type="project" value="UniProtKB-UniRule"/>
</dbReference>